<dbReference type="OrthoDB" id="8114763at2"/>
<evidence type="ECO:0000313" key="4">
    <source>
        <dbReference type="Proteomes" id="UP000293162"/>
    </source>
</evidence>
<protein>
    <submittedName>
        <fullName evidence="3">Nuclear transport factor 2 family protein</fullName>
    </submittedName>
</protein>
<feature type="chain" id="PRO_5020948344" evidence="1">
    <location>
        <begin position="19"/>
        <end position="302"/>
    </location>
</feature>
<dbReference type="Pfam" id="PF14534">
    <property type="entry name" value="DUF4440"/>
    <property type="match status" value="2"/>
</dbReference>
<organism evidence="3 4">
    <name type="scientific">Emticicia agri</name>
    <dbReference type="NCBI Taxonomy" id="2492393"/>
    <lineage>
        <taxon>Bacteria</taxon>
        <taxon>Pseudomonadati</taxon>
        <taxon>Bacteroidota</taxon>
        <taxon>Cytophagia</taxon>
        <taxon>Cytophagales</taxon>
        <taxon>Leadbetterellaceae</taxon>
        <taxon>Emticicia</taxon>
    </lineage>
</organism>
<feature type="signal peptide" evidence="1">
    <location>
        <begin position="1"/>
        <end position="18"/>
    </location>
</feature>
<dbReference type="AlphaFoldDB" id="A0A4Q5M1K1"/>
<proteinExistence type="predicted"/>
<dbReference type="Proteomes" id="UP000293162">
    <property type="component" value="Unassembled WGS sequence"/>
</dbReference>
<feature type="domain" description="DUF4440" evidence="2">
    <location>
        <begin position="188"/>
        <end position="291"/>
    </location>
</feature>
<dbReference type="RefSeq" id="WP_130020769.1">
    <property type="nucleotide sequence ID" value="NZ_SEWF01000011.1"/>
</dbReference>
<gene>
    <name evidence="3" type="ORF">EWM59_09705</name>
</gene>
<dbReference type="InterPro" id="IPR027843">
    <property type="entry name" value="DUF4440"/>
</dbReference>
<dbReference type="SUPFAM" id="SSF54427">
    <property type="entry name" value="NTF2-like"/>
    <property type="match status" value="2"/>
</dbReference>
<comment type="caution">
    <text evidence="3">The sequence shown here is derived from an EMBL/GenBank/DDBJ whole genome shotgun (WGS) entry which is preliminary data.</text>
</comment>
<sequence length="302" mass="34429">MKATLPFISFLLMASSHLCVSQVTFNQKYGTDVDYKRLYYLNVQYIQSWVRSDTATYNRLLWADDFVHQSGSNGRLYPKKQIAQEFGKPRFNTIDYFFADKTKIQFISNDAALVFSSTPYKGIKDKEESLSQYNDVYIRRNGAWICVSANITGISKAEDKAPAFTKLPTNIPLISFYKGSETDIKKLTELNRQHAEAFMQAKPDVLDKILADDFILLSSNGQLYEKQAVLAKLKSTTNSNLASYSIENLQIRFVAKDIAMIHAAMIEQMKDGSKKATQYNDVYIKRNDNWVCISGNNTSIRD</sequence>
<feature type="domain" description="DUF4440" evidence="2">
    <location>
        <begin position="44"/>
        <end position="145"/>
    </location>
</feature>
<name>A0A4Q5M1K1_9BACT</name>
<keyword evidence="4" id="KW-1185">Reference proteome</keyword>
<dbReference type="EMBL" id="SEWF01000011">
    <property type="protein sequence ID" value="RYU95889.1"/>
    <property type="molecule type" value="Genomic_DNA"/>
</dbReference>
<reference evidence="3 4" key="1">
    <citation type="submission" date="2019-02" db="EMBL/GenBank/DDBJ databases">
        <title>Bacterial novel species Emticicia sp. 17J42-9 isolated from soil.</title>
        <authorList>
            <person name="Jung H.-Y."/>
        </authorList>
    </citation>
    <scope>NUCLEOTIDE SEQUENCE [LARGE SCALE GENOMIC DNA]</scope>
    <source>
        <strain evidence="3 4">17J42-9</strain>
    </source>
</reference>
<evidence type="ECO:0000256" key="1">
    <source>
        <dbReference type="SAM" id="SignalP"/>
    </source>
</evidence>
<dbReference type="Gene3D" id="3.10.450.50">
    <property type="match status" value="2"/>
</dbReference>
<dbReference type="InterPro" id="IPR032710">
    <property type="entry name" value="NTF2-like_dom_sf"/>
</dbReference>
<evidence type="ECO:0000313" key="3">
    <source>
        <dbReference type="EMBL" id="RYU95889.1"/>
    </source>
</evidence>
<keyword evidence="1" id="KW-0732">Signal</keyword>
<accession>A0A4Q5M1K1</accession>
<evidence type="ECO:0000259" key="2">
    <source>
        <dbReference type="Pfam" id="PF14534"/>
    </source>
</evidence>